<dbReference type="GeneID" id="37269540"/>
<organism evidence="3 4">
    <name type="scientific">Tilletiopsis washingtonensis</name>
    <dbReference type="NCBI Taxonomy" id="58919"/>
    <lineage>
        <taxon>Eukaryota</taxon>
        <taxon>Fungi</taxon>
        <taxon>Dikarya</taxon>
        <taxon>Basidiomycota</taxon>
        <taxon>Ustilaginomycotina</taxon>
        <taxon>Exobasidiomycetes</taxon>
        <taxon>Entylomatales</taxon>
        <taxon>Entylomatales incertae sedis</taxon>
        <taxon>Tilletiopsis</taxon>
    </lineage>
</organism>
<proteinExistence type="predicted"/>
<dbReference type="RefSeq" id="XP_025599332.1">
    <property type="nucleotide sequence ID" value="XM_025741996.1"/>
</dbReference>
<dbReference type="GO" id="GO:0070692">
    <property type="term" value="C:CTDK-1 complex"/>
    <property type="evidence" value="ECO:0007669"/>
    <property type="project" value="InterPro"/>
</dbReference>
<evidence type="ECO:0000313" key="4">
    <source>
        <dbReference type="Proteomes" id="UP000245946"/>
    </source>
</evidence>
<accession>A0A316ZFK6</accession>
<evidence type="ECO:0000259" key="2">
    <source>
        <dbReference type="PROSITE" id="PS51391"/>
    </source>
</evidence>
<feature type="compositionally biased region" description="Gly residues" evidence="1">
    <location>
        <begin position="475"/>
        <end position="492"/>
    </location>
</feature>
<dbReference type="PROSITE" id="PS51391">
    <property type="entry name" value="CID"/>
    <property type="match status" value="1"/>
</dbReference>
<dbReference type="STRING" id="58919.A0A316ZFK6"/>
<reference evidence="3 4" key="1">
    <citation type="journal article" date="2018" name="Mol. Biol. Evol.">
        <title>Broad Genomic Sampling Reveals a Smut Pathogenic Ancestry of the Fungal Clade Ustilaginomycotina.</title>
        <authorList>
            <person name="Kijpornyongpan T."/>
            <person name="Mondo S.J."/>
            <person name="Barry K."/>
            <person name="Sandor L."/>
            <person name="Lee J."/>
            <person name="Lipzen A."/>
            <person name="Pangilinan J."/>
            <person name="LaButti K."/>
            <person name="Hainaut M."/>
            <person name="Henrissat B."/>
            <person name="Grigoriev I.V."/>
            <person name="Spatafora J.W."/>
            <person name="Aime M.C."/>
        </authorList>
    </citation>
    <scope>NUCLEOTIDE SEQUENCE [LARGE SCALE GENOMIC DNA]</scope>
    <source>
        <strain evidence="3 4">MCA 4186</strain>
    </source>
</reference>
<dbReference type="InterPro" id="IPR024637">
    <property type="entry name" value="Ctk3_C"/>
</dbReference>
<feature type="compositionally biased region" description="Basic and acidic residues" evidence="1">
    <location>
        <begin position="356"/>
        <end position="365"/>
    </location>
</feature>
<name>A0A316ZFK6_9BASI</name>
<dbReference type="SMART" id="SM00582">
    <property type="entry name" value="RPR"/>
    <property type="match status" value="1"/>
</dbReference>
<dbReference type="Gene3D" id="1.25.40.90">
    <property type="match status" value="1"/>
</dbReference>
<dbReference type="AlphaFoldDB" id="A0A316ZFK6"/>
<dbReference type="PANTHER" id="PTHR28291">
    <property type="entry name" value="CTD KINASE SUBUNIT GAMMA"/>
    <property type="match status" value="1"/>
</dbReference>
<feature type="compositionally biased region" description="Low complexity" evidence="1">
    <location>
        <begin position="451"/>
        <end position="467"/>
    </location>
</feature>
<feature type="region of interest" description="Disordered" evidence="1">
    <location>
        <begin position="195"/>
        <end position="269"/>
    </location>
</feature>
<evidence type="ECO:0000313" key="3">
    <source>
        <dbReference type="EMBL" id="PWN99053.1"/>
    </source>
</evidence>
<dbReference type="InterPro" id="IPR006569">
    <property type="entry name" value="CID_dom"/>
</dbReference>
<keyword evidence="4" id="KW-1185">Reference proteome</keyword>
<dbReference type="OrthoDB" id="21266at2759"/>
<evidence type="ECO:0000256" key="1">
    <source>
        <dbReference type="SAM" id="MobiDB-lite"/>
    </source>
</evidence>
<feature type="compositionally biased region" description="Basic and acidic residues" evidence="1">
    <location>
        <begin position="308"/>
        <end position="326"/>
    </location>
</feature>
<dbReference type="InterPro" id="IPR042326">
    <property type="entry name" value="Ctk3"/>
</dbReference>
<gene>
    <name evidence="3" type="ORF">FA09DRAFT_329010</name>
</gene>
<feature type="compositionally biased region" description="Polar residues" evidence="1">
    <location>
        <begin position="369"/>
        <end position="383"/>
    </location>
</feature>
<dbReference type="InterPro" id="IPR008942">
    <property type="entry name" value="ENTH_VHS"/>
</dbReference>
<feature type="compositionally biased region" description="Polar residues" evidence="1">
    <location>
        <begin position="197"/>
        <end position="216"/>
    </location>
</feature>
<dbReference type="GO" id="GO:0032786">
    <property type="term" value="P:positive regulation of DNA-templated transcription, elongation"/>
    <property type="evidence" value="ECO:0007669"/>
    <property type="project" value="InterPro"/>
</dbReference>
<protein>
    <recommendedName>
        <fullName evidence="2">CID domain-containing protein</fullName>
    </recommendedName>
</protein>
<dbReference type="Pfam" id="PF12350">
    <property type="entry name" value="CTK3_C"/>
    <property type="match status" value="1"/>
</dbReference>
<dbReference type="GO" id="GO:0045943">
    <property type="term" value="P:positive regulation of transcription by RNA polymerase I"/>
    <property type="evidence" value="ECO:0007669"/>
    <property type="project" value="TreeGrafter"/>
</dbReference>
<dbReference type="EMBL" id="KZ819289">
    <property type="protein sequence ID" value="PWN99053.1"/>
    <property type="molecule type" value="Genomic_DNA"/>
</dbReference>
<dbReference type="PANTHER" id="PTHR28291:SF1">
    <property type="entry name" value="CTD KINASE SUBUNIT GAMMA"/>
    <property type="match status" value="1"/>
</dbReference>
<dbReference type="Pfam" id="PF12243">
    <property type="entry name" value="CTK3"/>
    <property type="match status" value="1"/>
</dbReference>
<sequence>MDPFQIRLDFLSLLRRLTASQQSIAKLVAFASVHAPKARNDIWDCIVSETGKANLNARLNILFLLDALVSSSGAPTTSSAQGGYLDLAARDLRDIMALVVPDTRDGVQLNASSALRVLATWNVERVFSPALIKDSEEDIVARQRRVTAAPRAEQRPSDLSEADVLRRIEEDRERHKRLRERGWILPSKSFLDALPSTGASRASGNHLLSTPSHSTKASPASPREPPGPPRASGMKRPGQASLPPAKRARQLHSTDDAASHGPVLPDPLDVEFDELWETVSDLNEDDLETMQEDDAQWWGSETALFRQADAERRAEEARRMEEERAHQAAIEEASRMQRLQELQEEEERQQRLATRQAHEAQRGVERNGNPHSSSPARGWNTNRANHEQRPPPGPASSPFAGRGGRGFRPIGVPTGPAMLNGHGHAASSSPAVGIPPRNGAFGNATPPAAPSSFSRGNLGSSRSSSPYAGPPAGPAGRGGPPGRFRGAGGPRRGGWRDAR</sequence>
<dbReference type="Proteomes" id="UP000245946">
    <property type="component" value="Unassembled WGS sequence"/>
</dbReference>
<feature type="region of interest" description="Disordered" evidence="1">
    <location>
        <begin position="308"/>
        <end position="499"/>
    </location>
</feature>
<feature type="domain" description="CID" evidence="2">
    <location>
        <begin position="2"/>
        <end position="143"/>
    </location>
</feature>
<dbReference type="InterPro" id="IPR024638">
    <property type="entry name" value="Ctk3_N"/>
</dbReference>